<evidence type="ECO:0000256" key="2">
    <source>
        <dbReference type="ARBA" id="ARBA00005620"/>
    </source>
</evidence>
<dbReference type="GO" id="GO:0005856">
    <property type="term" value="C:cytoskeleton"/>
    <property type="evidence" value="ECO:0007669"/>
    <property type="project" value="UniProtKB-SubCell"/>
</dbReference>
<evidence type="ECO:0000256" key="4">
    <source>
        <dbReference type="ARBA" id="ARBA00023054"/>
    </source>
</evidence>
<dbReference type="GO" id="GO:0048870">
    <property type="term" value="P:cell motility"/>
    <property type="evidence" value="ECO:0007669"/>
    <property type="project" value="TreeGrafter"/>
</dbReference>
<feature type="coiled-coil region" evidence="6">
    <location>
        <begin position="52"/>
        <end position="79"/>
    </location>
</feature>
<dbReference type="PANTHER" id="PTHR33668:SF1">
    <property type="entry name" value="PROTEIN BRICK1"/>
    <property type="match status" value="1"/>
</dbReference>
<evidence type="ECO:0000256" key="1">
    <source>
        <dbReference type="ARBA" id="ARBA00004245"/>
    </source>
</evidence>
<keyword evidence="8" id="KW-1185">Reference proteome</keyword>
<accession>A0A8T2UAV5</accession>
<evidence type="ECO:0000256" key="5">
    <source>
        <dbReference type="ARBA" id="ARBA00023212"/>
    </source>
</evidence>
<dbReference type="GO" id="GO:0031209">
    <property type="term" value="C:SCAR complex"/>
    <property type="evidence" value="ECO:0007669"/>
    <property type="project" value="InterPro"/>
</dbReference>
<organism evidence="7 8">
    <name type="scientific">Ceratopteris richardii</name>
    <name type="common">Triangle waterfern</name>
    <dbReference type="NCBI Taxonomy" id="49495"/>
    <lineage>
        <taxon>Eukaryota</taxon>
        <taxon>Viridiplantae</taxon>
        <taxon>Streptophyta</taxon>
        <taxon>Embryophyta</taxon>
        <taxon>Tracheophyta</taxon>
        <taxon>Polypodiopsida</taxon>
        <taxon>Polypodiidae</taxon>
        <taxon>Polypodiales</taxon>
        <taxon>Pteridineae</taxon>
        <taxon>Pteridaceae</taxon>
        <taxon>Parkerioideae</taxon>
        <taxon>Ceratopteris</taxon>
    </lineage>
</organism>
<dbReference type="AlphaFoldDB" id="A0A8T2UAV5"/>
<keyword evidence="4 6" id="KW-0175">Coiled coil</keyword>
<evidence type="ECO:0000313" key="7">
    <source>
        <dbReference type="EMBL" id="KAH7433401.1"/>
    </source>
</evidence>
<name>A0A8T2UAV5_CERRI</name>
<gene>
    <name evidence="7" type="ORF">KP509_07G067500</name>
</gene>
<comment type="subcellular location">
    <subcellularLocation>
        <location evidence="1">Cytoplasm</location>
        <location evidence="1">Cytoskeleton</location>
    </subcellularLocation>
</comment>
<reference evidence="7" key="1">
    <citation type="submission" date="2021-08" db="EMBL/GenBank/DDBJ databases">
        <title>WGS assembly of Ceratopteris richardii.</title>
        <authorList>
            <person name="Marchant D.B."/>
            <person name="Chen G."/>
            <person name="Jenkins J."/>
            <person name="Shu S."/>
            <person name="Leebens-Mack J."/>
            <person name="Grimwood J."/>
            <person name="Schmutz J."/>
            <person name="Soltis P."/>
            <person name="Soltis D."/>
            <person name="Chen Z.-H."/>
        </authorList>
    </citation>
    <scope>NUCLEOTIDE SEQUENCE</scope>
    <source>
        <strain evidence="7">Whitten #5841</strain>
        <tissue evidence="7">Leaf</tissue>
    </source>
</reference>
<keyword evidence="5" id="KW-0206">Cytoskeleton</keyword>
<evidence type="ECO:0000256" key="3">
    <source>
        <dbReference type="ARBA" id="ARBA00022490"/>
    </source>
</evidence>
<comment type="similarity">
    <text evidence="2">Belongs to the BRK1 family.</text>
</comment>
<dbReference type="GO" id="GO:0008064">
    <property type="term" value="P:regulation of actin polymerization or depolymerization"/>
    <property type="evidence" value="ECO:0007669"/>
    <property type="project" value="TreeGrafter"/>
</dbReference>
<proteinExistence type="inferred from homology"/>
<dbReference type="GO" id="GO:0007015">
    <property type="term" value="P:actin filament organization"/>
    <property type="evidence" value="ECO:0007669"/>
    <property type="project" value="InterPro"/>
</dbReference>
<evidence type="ECO:0000313" key="8">
    <source>
        <dbReference type="Proteomes" id="UP000825935"/>
    </source>
</evidence>
<dbReference type="InterPro" id="IPR033378">
    <property type="entry name" value="BRICK1"/>
</dbReference>
<dbReference type="Gene3D" id="1.20.5.110">
    <property type="match status" value="1"/>
</dbReference>
<dbReference type="GO" id="GO:0044877">
    <property type="term" value="F:protein-containing complex binding"/>
    <property type="evidence" value="ECO:0007669"/>
    <property type="project" value="InterPro"/>
</dbReference>
<comment type="caution">
    <text evidence="7">The sequence shown here is derived from an EMBL/GenBank/DDBJ whole genome shotgun (WGS) entry which is preliminary data.</text>
</comment>
<protein>
    <submittedName>
        <fullName evidence="7">Uncharacterized protein</fullName>
    </submittedName>
</protein>
<dbReference type="Proteomes" id="UP000825935">
    <property type="component" value="Chromosome 7"/>
</dbReference>
<dbReference type="EMBL" id="CM035412">
    <property type="protein sequence ID" value="KAH7433401.1"/>
    <property type="molecule type" value="Genomic_DNA"/>
</dbReference>
<keyword evidence="3" id="KW-0963">Cytoplasm</keyword>
<evidence type="ECO:0000256" key="6">
    <source>
        <dbReference type="SAM" id="Coils"/>
    </source>
</evidence>
<sequence>MSKAAGNAESVRMKLAVQADWDNKQFSNALSLHVKRLFEFVLQFESTTKSKLAEINEKLTMLERQLEFLEAQASSVNMADRDD</sequence>
<dbReference type="OrthoDB" id="1883432at2759"/>
<dbReference type="OMA" id="WEQREFI"/>
<dbReference type="PANTHER" id="PTHR33668">
    <property type="entry name" value="PROTEIN BRICK1"/>
    <property type="match status" value="1"/>
</dbReference>